<evidence type="ECO:0000256" key="1">
    <source>
        <dbReference type="ARBA" id="ARBA00003416"/>
    </source>
</evidence>
<dbReference type="OrthoDB" id="370725at2"/>
<evidence type="ECO:0000256" key="5">
    <source>
        <dbReference type="SAM" id="Coils"/>
    </source>
</evidence>
<keyword evidence="4" id="KW-0233">DNA recombination</keyword>
<dbReference type="EMBL" id="WRPM01000005">
    <property type="protein sequence ID" value="MVT24873.1"/>
    <property type="molecule type" value="Genomic_DNA"/>
</dbReference>
<dbReference type="PANTHER" id="PTHR30563">
    <property type="entry name" value="DNA RECOMBINATION PROTEIN RMUC"/>
    <property type="match status" value="1"/>
</dbReference>
<dbReference type="GO" id="GO:0006310">
    <property type="term" value="P:DNA recombination"/>
    <property type="evidence" value="ECO:0007669"/>
    <property type="project" value="UniProtKB-KW"/>
</dbReference>
<dbReference type="RefSeq" id="WP_157320380.1">
    <property type="nucleotide sequence ID" value="NZ_BMFX01000018.1"/>
</dbReference>
<reference evidence="7 8" key="1">
    <citation type="submission" date="2019-12" db="EMBL/GenBank/DDBJ databases">
        <title>Nesterenkonia muleiensis sp. nov., a novel actinobacterium isolated from sap of Populus euphratica.</title>
        <authorList>
            <person name="Wang R."/>
        </authorList>
    </citation>
    <scope>NUCLEOTIDE SEQUENCE [LARGE SCALE GENOMIC DNA]</scope>
    <source>
        <strain evidence="7 8">F10</strain>
    </source>
</reference>
<dbReference type="PANTHER" id="PTHR30563:SF0">
    <property type="entry name" value="DNA RECOMBINATION PROTEIN RMUC"/>
    <property type="match status" value="1"/>
</dbReference>
<organism evidence="7 8">
    <name type="scientific">Nesterenkonia alkaliphila</name>
    <dbReference type="NCBI Taxonomy" id="1463631"/>
    <lineage>
        <taxon>Bacteria</taxon>
        <taxon>Bacillati</taxon>
        <taxon>Actinomycetota</taxon>
        <taxon>Actinomycetes</taxon>
        <taxon>Micrococcales</taxon>
        <taxon>Micrococcaceae</taxon>
        <taxon>Nesterenkonia</taxon>
    </lineage>
</organism>
<evidence type="ECO:0000256" key="4">
    <source>
        <dbReference type="ARBA" id="ARBA00023172"/>
    </source>
</evidence>
<proteinExistence type="inferred from homology"/>
<evidence type="ECO:0000313" key="7">
    <source>
        <dbReference type="EMBL" id="MVT24873.1"/>
    </source>
</evidence>
<feature type="coiled-coil region" evidence="5">
    <location>
        <begin position="40"/>
        <end position="119"/>
    </location>
</feature>
<dbReference type="Proteomes" id="UP000460157">
    <property type="component" value="Unassembled WGS sequence"/>
</dbReference>
<accession>A0A7K1UEG2</accession>
<dbReference type="AlphaFoldDB" id="A0A7K1UEG2"/>
<sequence>MEWTQILLGVFAGLLLGALAAWALLRKYDAAGSSTLRTQLTECQEREGQLNSELAQAQQQLAAARGRLEEIERRRTEEAESAAERESLVEMLHPVRQGVTELQRRIQELELERSAQHSKLSQQLAAAAATDARIIESTQALLGSLHSTSARGHWGEVQLRRVVEAAGMRPHVDFTEQHSGLGAEGETLRPDMVVHLPGGRQLVLDAKAPLHPDDSMLQARALRARVDELAKKRYWQAVELSPDVVFCFVPAESLLSAALEADPALLDWALSRGVTLVSPGSLLAALKAVETAWRQEHLAANIKAVVDHSRELYRRLASMSGHLSETGQRLTQAVAAYNKLIGSIERRVLPQAEALGRLEVGEPEREALEDLGESLRAEQISAEANPLGPRLTD</sequence>
<evidence type="ECO:0000313" key="8">
    <source>
        <dbReference type="Proteomes" id="UP000460157"/>
    </source>
</evidence>
<comment type="similarity">
    <text evidence="2">Belongs to the RmuC family.</text>
</comment>
<protein>
    <submittedName>
        <fullName evidence="7">DNA recombination protein RmuC</fullName>
    </submittedName>
</protein>
<comment type="function">
    <text evidence="1">Involved in DNA recombination.</text>
</comment>
<gene>
    <name evidence="7" type="primary">rmuC</name>
    <name evidence="7" type="ORF">GNZ21_00595</name>
</gene>
<keyword evidence="8" id="KW-1185">Reference proteome</keyword>
<evidence type="ECO:0000256" key="3">
    <source>
        <dbReference type="ARBA" id="ARBA00023054"/>
    </source>
</evidence>
<dbReference type="Pfam" id="PF02646">
    <property type="entry name" value="RmuC"/>
    <property type="match status" value="1"/>
</dbReference>
<evidence type="ECO:0000256" key="2">
    <source>
        <dbReference type="ARBA" id="ARBA00009840"/>
    </source>
</evidence>
<feature type="region of interest" description="Disordered" evidence="6">
    <location>
        <begin position="371"/>
        <end position="393"/>
    </location>
</feature>
<evidence type="ECO:0000256" key="6">
    <source>
        <dbReference type="SAM" id="MobiDB-lite"/>
    </source>
</evidence>
<comment type="caution">
    <text evidence="7">The sequence shown here is derived from an EMBL/GenBank/DDBJ whole genome shotgun (WGS) entry which is preliminary data.</text>
</comment>
<name>A0A7K1UEG2_9MICC</name>
<keyword evidence="3 5" id="KW-0175">Coiled coil</keyword>
<dbReference type="InterPro" id="IPR003798">
    <property type="entry name" value="DNA_recombination_RmuC"/>
</dbReference>